<dbReference type="STRING" id="4081.A0A494GA11"/>
<dbReference type="InParanoid" id="A0A494GA11"/>
<dbReference type="PaxDb" id="4081-Solyc00g135260.1.1"/>
<accession>A0A494GA11</accession>
<dbReference type="Proteomes" id="UP000004994">
    <property type="component" value="Unassembled WGS sequence"/>
</dbReference>
<dbReference type="AlphaFoldDB" id="A0A494GA11"/>
<dbReference type="Gramene" id="Solyc00g135260.2.1">
    <property type="protein sequence ID" value="Solyc00g135260.2.1"/>
    <property type="gene ID" value="Solyc00g135260.2"/>
</dbReference>
<dbReference type="InterPro" id="IPR023213">
    <property type="entry name" value="CAT-like_dom_sf"/>
</dbReference>
<proteinExistence type="predicted"/>
<dbReference type="Pfam" id="PF02458">
    <property type="entry name" value="Transferase"/>
    <property type="match status" value="2"/>
</dbReference>
<dbReference type="EnsemblPlants" id="Solyc00g135260.2.1">
    <property type="protein sequence ID" value="Solyc00g135260.2.1"/>
    <property type="gene ID" value="Solyc00g135260.2"/>
</dbReference>
<name>A0A494GA11_SOLLC</name>
<dbReference type="OMA" id="WITIACG"/>
<dbReference type="Gene3D" id="3.30.559.10">
    <property type="entry name" value="Chloramphenicol acetyltransferase-like domain"/>
    <property type="match status" value="2"/>
</dbReference>
<organism evidence="1">
    <name type="scientific">Solanum lycopersicum</name>
    <name type="common">Tomato</name>
    <name type="synonym">Lycopersicon esculentum</name>
    <dbReference type="NCBI Taxonomy" id="4081"/>
    <lineage>
        <taxon>Eukaryota</taxon>
        <taxon>Viridiplantae</taxon>
        <taxon>Streptophyta</taxon>
        <taxon>Embryophyta</taxon>
        <taxon>Tracheophyta</taxon>
        <taxon>Spermatophyta</taxon>
        <taxon>Magnoliopsida</taxon>
        <taxon>eudicotyledons</taxon>
        <taxon>Gunneridae</taxon>
        <taxon>Pentapetalae</taxon>
        <taxon>asterids</taxon>
        <taxon>lamiids</taxon>
        <taxon>Solanales</taxon>
        <taxon>Solanaceae</taxon>
        <taxon>Solanoideae</taxon>
        <taxon>Solaneae</taxon>
        <taxon>Solanum</taxon>
        <taxon>Solanum subgen. Lycopersicon</taxon>
    </lineage>
</organism>
<sequence length="277" mass="31278">IVENSAGEPEILCNNGGVSFIEAFGDVELKEINFYNPDESIEGKFVPKKKHGVLAIQMKSEILNPNDQVISRIYYVTGDKIEHLQSLANYHDDQKGTSQRSKLESFSAFLWITIACGINKETWVSTILGLVLWSMVEIINNVDKSLKGYFGNVLSIPFGEKKVEEHFLGLIDWVEAHRPEPSMAKIYAMNGDGPAVVVSSGQHLPVKKINFEWGESAFWAYHFPWAGKAGYVMPMLSPKGNGDWIVYMHLLKWQIELIEASPYLMFKPVTANYFNLI</sequence>
<keyword evidence="2" id="KW-1185">Reference proteome</keyword>
<protein>
    <submittedName>
        <fullName evidence="1">Uncharacterized protein</fullName>
    </submittedName>
</protein>
<evidence type="ECO:0000313" key="1">
    <source>
        <dbReference type="EnsemblPlants" id="Solyc00g135260.2.1"/>
    </source>
</evidence>
<dbReference type="GO" id="GO:0016747">
    <property type="term" value="F:acyltransferase activity, transferring groups other than amino-acyl groups"/>
    <property type="evidence" value="ECO:0000318"/>
    <property type="project" value="GO_Central"/>
</dbReference>
<evidence type="ECO:0000313" key="2">
    <source>
        <dbReference type="Proteomes" id="UP000004994"/>
    </source>
</evidence>
<reference evidence="1" key="1">
    <citation type="journal article" date="2012" name="Nature">
        <title>The tomato genome sequence provides insights into fleshy fruit evolution.</title>
        <authorList>
            <consortium name="Tomato Genome Consortium"/>
        </authorList>
    </citation>
    <scope>NUCLEOTIDE SEQUENCE [LARGE SCALE GENOMIC DNA]</scope>
    <source>
        <strain evidence="1">cv. Heinz 1706</strain>
    </source>
</reference>
<reference evidence="1" key="2">
    <citation type="submission" date="2019-04" db="UniProtKB">
        <authorList>
            <consortium name="EnsemblPlants"/>
        </authorList>
    </citation>
    <scope>IDENTIFICATION</scope>
    <source>
        <strain evidence="1">cv. Heinz 1706</strain>
    </source>
</reference>